<feature type="signal peptide" evidence="2">
    <location>
        <begin position="1"/>
        <end position="26"/>
    </location>
</feature>
<dbReference type="AlphaFoldDB" id="A0A8J5S563"/>
<dbReference type="Proteomes" id="UP000729402">
    <property type="component" value="Unassembled WGS sequence"/>
</dbReference>
<feature type="compositionally biased region" description="Low complexity" evidence="1">
    <location>
        <begin position="126"/>
        <end position="140"/>
    </location>
</feature>
<dbReference type="PROSITE" id="PS51318">
    <property type="entry name" value="TAT"/>
    <property type="match status" value="1"/>
</dbReference>
<evidence type="ECO:0000256" key="1">
    <source>
        <dbReference type="SAM" id="MobiDB-lite"/>
    </source>
</evidence>
<feature type="region of interest" description="Disordered" evidence="1">
    <location>
        <begin position="102"/>
        <end position="190"/>
    </location>
</feature>
<dbReference type="OrthoDB" id="749662at2759"/>
<keyword evidence="2" id="KW-0732">Signal</keyword>
<sequence length="306" mass="32733">MDSSPARRLFLFALALLAAAAGATDAWDGGPMFFFSKGSKAARPEAVELDKVAEAPAADDSTNSVPVFSRPSSGGSSSRGYGLYSRPEESYPESYFRRGVHHNAERLRTTNAGAVTAERQEDEEAAPAGETAATGATSSSFPQDGSGMGRPMSYARMRAGEGTAGGATPSFPEDGSGRGRPTLYTGMRGGKPQRQYYYGMSDTRLYQNGRYYYDVDTGEYGYGHDSNPARTTRPEVFGGRRYGNAAGQEYTNANDDQEEFGSGGYNAGERAGTERYGNAAAGYHVKVNDQFAGNNGLENQNELYTP</sequence>
<name>A0A8J5S563_ZIZPA</name>
<evidence type="ECO:0000256" key="2">
    <source>
        <dbReference type="SAM" id="SignalP"/>
    </source>
</evidence>
<comment type="caution">
    <text evidence="3">The sequence shown here is derived from an EMBL/GenBank/DDBJ whole genome shotgun (WGS) entry which is preliminary data.</text>
</comment>
<evidence type="ECO:0000313" key="3">
    <source>
        <dbReference type="EMBL" id="KAG8055405.1"/>
    </source>
</evidence>
<keyword evidence="4" id="KW-1185">Reference proteome</keyword>
<reference evidence="3" key="1">
    <citation type="journal article" date="2021" name="bioRxiv">
        <title>Whole Genome Assembly and Annotation of Northern Wild Rice, Zizania palustris L., Supports a Whole Genome Duplication in the Zizania Genus.</title>
        <authorList>
            <person name="Haas M."/>
            <person name="Kono T."/>
            <person name="Macchietto M."/>
            <person name="Millas R."/>
            <person name="McGilp L."/>
            <person name="Shao M."/>
            <person name="Duquette J."/>
            <person name="Hirsch C.N."/>
            <person name="Kimball J."/>
        </authorList>
    </citation>
    <scope>NUCLEOTIDE SEQUENCE</scope>
    <source>
        <tissue evidence="3">Fresh leaf tissue</tissue>
    </source>
</reference>
<feature type="chain" id="PRO_5035273088" evidence="2">
    <location>
        <begin position="27"/>
        <end position="306"/>
    </location>
</feature>
<proteinExistence type="predicted"/>
<evidence type="ECO:0000313" key="4">
    <source>
        <dbReference type="Proteomes" id="UP000729402"/>
    </source>
</evidence>
<dbReference type="PANTHER" id="PTHR35274:SF2">
    <property type="entry name" value="E6-LIKE PROTEIN"/>
    <property type="match status" value="1"/>
</dbReference>
<gene>
    <name evidence="3" type="ORF">GUJ93_ZPchr0001g30788</name>
</gene>
<dbReference type="EMBL" id="JAAALK010000288">
    <property type="protein sequence ID" value="KAG8055405.1"/>
    <property type="molecule type" value="Genomic_DNA"/>
</dbReference>
<organism evidence="3 4">
    <name type="scientific">Zizania palustris</name>
    <name type="common">Northern wild rice</name>
    <dbReference type="NCBI Taxonomy" id="103762"/>
    <lineage>
        <taxon>Eukaryota</taxon>
        <taxon>Viridiplantae</taxon>
        <taxon>Streptophyta</taxon>
        <taxon>Embryophyta</taxon>
        <taxon>Tracheophyta</taxon>
        <taxon>Spermatophyta</taxon>
        <taxon>Magnoliopsida</taxon>
        <taxon>Liliopsida</taxon>
        <taxon>Poales</taxon>
        <taxon>Poaceae</taxon>
        <taxon>BOP clade</taxon>
        <taxon>Oryzoideae</taxon>
        <taxon>Oryzeae</taxon>
        <taxon>Zizaniinae</taxon>
        <taxon>Zizania</taxon>
    </lineage>
</organism>
<accession>A0A8J5S563</accession>
<dbReference type="InterPro" id="IPR040290">
    <property type="entry name" value="Prot_E6-like"/>
</dbReference>
<feature type="region of interest" description="Disordered" evidence="1">
    <location>
        <begin position="54"/>
        <end position="85"/>
    </location>
</feature>
<dbReference type="InterPro" id="IPR006311">
    <property type="entry name" value="TAT_signal"/>
</dbReference>
<feature type="compositionally biased region" description="Low complexity" evidence="1">
    <location>
        <begin position="69"/>
        <end position="85"/>
    </location>
</feature>
<protein>
    <submittedName>
        <fullName evidence="3">Uncharacterized protein</fullName>
    </submittedName>
</protein>
<dbReference type="PANTHER" id="PTHR35274">
    <property type="entry name" value="E6-LIKE PROTEIN"/>
    <property type="match status" value="1"/>
</dbReference>
<reference evidence="3" key="2">
    <citation type="submission" date="2021-02" db="EMBL/GenBank/DDBJ databases">
        <authorList>
            <person name="Kimball J.A."/>
            <person name="Haas M.W."/>
            <person name="Macchietto M."/>
            <person name="Kono T."/>
            <person name="Duquette J."/>
            <person name="Shao M."/>
        </authorList>
    </citation>
    <scope>NUCLEOTIDE SEQUENCE</scope>
    <source>
        <tissue evidence="3">Fresh leaf tissue</tissue>
    </source>
</reference>